<dbReference type="InterPro" id="IPR000182">
    <property type="entry name" value="GNAT_dom"/>
</dbReference>
<dbReference type="Proteomes" id="UP000187455">
    <property type="component" value="Unassembled WGS sequence"/>
</dbReference>
<evidence type="ECO:0000313" key="4">
    <source>
        <dbReference type="EMBL" id="OLY82676.1"/>
    </source>
</evidence>
<organism evidence="4 5">
    <name type="scientific">Smittium mucronatum</name>
    <dbReference type="NCBI Taxonomy" id="133383"/>
    <lineage>
        <taxon>Eukaryota</taxon>
        <taxon>Fungi</taxon>
        <taxon>Fungi incertae sedis</taxon>
        <taxon>Zoopagomycota</taxon>
        <taxon>Kickxellomycotina</taxon>
        <taxon>Harpellomycetes</taxon>
        <taxon>Harpellales</taxon>
        <taxon>Legeriomycetaceae</taxon>
        <taxon>Smittium</taxon>
    </lineage>
</organism>
<evidence type="ECO:0000313" key="5">
    <source>
        <dbReference type="Proteomes" id="UP000187455"/>
    </source>
</evidence>
<dbReference type="STRING" id="133383.A0A1R0H0L3"/>
<dbReference type="Gene3D" id="3.40.630.30">
    <property type="match status" value="1"/>
</dbReference>
<dbReference type="CDD" id="cd04301">
    <property type="entry name" value="NAT_SF"/>
    <property type="match status" value="1"/>
</dbReference>
<dbReference type="GO" id="GO:0007064">
    <property type="term" value="P:mitotic sister chromatid cohesion"/>
    <property type="evidence" value="ECO:0007669"/>
    <property type="project" value="TreeGrafter"/>
</dbReference>
<dbReference type="GO" id="GO:0016747">
    <property type="term" value="F:acyltransferase activity, transferring groups other than amino-acyl groups"/>
    <property type="evidence" value="ECO:0007669"/>
    <property type="project" value="InterPro"/>
</dbReference>
<dbReference type="PROSITE" id="PS51186">
    <property type="entry name" value="GNAT"/>
    <property type="match status" value="1"/>
</dbReference>
<dbReference type="EMBL" id="LSSL01001332">
    <property type="protein sequence ID" value="OLY82676.1"/>
    <property type="molecule type" value="Genomic_DNA"/>
</dbReference>
<dbReference type="SUPFAM" id="SSF55729">
    <property type="entry name" value="Acyl-CoA N-acyltransferases (Nat)"/>
    <property type="match status" value="1"/>
</dbReference>
<dbReference type="GO" id="GO:0031415">
    <property type="term" value="C:NatA complex"/>
    <property type="evidence" value="ECO:0007669"/>
    <property type="project" value="TreeGrafter"/>
</dbReference>
<keyword evidence="5" id="KW-1185">Reference proteome</keyword>
<gene>
    <name evidence="4" type="ORF">AYI68_g3196</name>
</gene>
<sequence>MDVAVETVSGPIKLPRVGSDNVDFLQRLNSAVFPVKYSFQFYKQILAGETIGRLAVLDPPFTASRAAMSSGSSAPECVGAIVARRQPYDFTQSYKGNFNTADSDDMYIYRSRLEFQHRCQNEMYVMTLGVLPQYRHLRIATTLLDRLISDFSQIYGIHQVSLHMQTNNSVALAFYLRYGFKIVKTVPGYYKNIDPPDAYILTLTL</sequence>
<evidence type="ECO:0000256" key="1">
    <source>
        <dbReference type="ARBA" id="ARBA00022679"/>
    </source>
</evidence>
<keyword evidence="2" id="KW-0012">Acyltransferase</keyword>
<reference evidence="4 5" key="1">
    <citation type="journal article" date="2016" name="Mol. Biol. Evol.">
        <title>Genome-Wide Survey of Gut Fungi (Harpellales) Reveals the First Horizontally Transferred Ubiquitin Gene from a Mosquito Host.</title>
        <authorList>
            <person name="Wang Y."/>
            <person name="White M.M."/>
            <person name="Kvist S."/>
            <person name="Moncalvo J.M."/>
        </authorList>
    </citation>
    <scope>NUCLEOTIDE SEQUENCE [LARGE SCALE GENOMIC DNA]</scope>
    <source>
        <strain evidence="4 5">ALG-7-W6</strain>
    </source>
</reference>
<dbReference type="InterPro" id="IPR051556">
    <property type="entry name" value="N-term/lysine_N-AcTrnsfr"/>
</dbReference>
<comment type="caution">
    <text evidence="4">The sequence shown here is derived from an EMBL/GenBank/DDBJ whole genome shotgun (WGS) entry which is preliminary data.</text>
</comment>
<name>A0A1R0H0L3_9FUNG</name>
<evidence type="ECO:0000256" key="2">
    <source>
        <dbReference type="ARBA" id="ARBA00023315"/>
    </source>
</evidence>
<protein>
    <submittedName>
        <fullName evidence="4">N-alpha-acetyltransferase 50</fullName>
    </submittedName>
</protein>
<keyword evidence="1 4" id="KW-0808">Transferase</keyword>
<evidence type="ECO:0000259" key="3">
    <source>
        <dbReference type="PROSITE" id="PS51186"/>
    </source>
</evidence>
<proteinExistence type="predicted"/>
<dbReference type="PANTHER" id="PTHR42919:SF8">
    <property type="entry name" value="N-ALPHA-ACETYLTRANSFERASE 50"/>
    <property type="match status" value="1"/>
</dbReference>
<accession>A0A1R0H0L3</accession>
<dbReference type="Pfam" id="PF00583">
    <property type="entry name" value="Acetyltransf_1"/>
    <property type="match status" value="1"/>
</dbReference>
<dbReference type="PANTHER" id="PTHR42919">
    <property type="entry name" value="N-ALPHA-ACETYLTRANSFERASE"/>
    <property type="match status" value="1"/>
</dbReference>
<dbReference type="OrthoDB" id="47374at2759"/>
<dbReference type="InterPro" id="IPR016181">
    <property type="entry name" value="Acyl_CoA_acyltransferase"/>
</dbReference>
<feature type="domain" description="N-acetyltransferase" evidence="3">
    <location>
        <begin position="12"/>
        <end position="205"/>
    </location>
</feature>
<dbReference type="AlphaFoldDB" id="A0A1R0H0L3"/>